<dbReference type="SUPFAM" id="SSF53098">
    <property type="entry name" value="Ribonuclease H-like"/>
    <property type="match status" value="1"/>
</dbReference>
<dbReference type="InterPro" id="IPR012337">
    <property type="entry name" value="RNaseH-like_sf"/>
</dbReference>
<evidence type="ECO:0000313" key="2">
    <source>
        <dbReference type="Proteomes" id="UP000050795"/>
    </source>
</evidence>
<proteinExistence type="predicted"/>
<dbReference type="PANTHER" id="PTHR47331:SF1">
    <property type="entry name" value="GAG-LIKE PROTEIN"/>
    <property type="match status" value="1"/>
</dbReference>
<organism evidence="2 3">
    <name type="scientific">Trichobilharzia regenti</name>
    <name type="common">Nasal bird schistosome</name>
    <dbReference type="NCBI Taxonomy" id="157069"/>
    <lineage>
        <taxon>Eukaryota</taxon>
        <taxon>Metazoa</taxon>
        <taxon>Spiralia</taxon>
        <taxon>Lophotrochozoa</taxon>
        <taxon>Platyhelminthes</taxon>
        <taxon>Trematoda</taxon>
        <taxon>Digenea</taxon>
        <taxon>Strigeidida</taxon>
        <taxon>Schistosomatoidea</taxon>
        <taxon>Schistosomatidae</taxon>
        <taxon>Trichobilharzia</taxon>
    </lineage>
</organism>
<dbReference type="AlphaFoldDB" id="A0AA85J103"/>
<dbReference type="InterPro" id="IPR036397">
    <property type="entry name" value="RNaseH_sf"/>
</dbReference>
<reference evidence="3" key="2">
    <citation type="submission" date="2023-11" db="UniProtKB">
        <authorList>
            <consortium name="WormBaseParasite"/>
        </authorList>
    </citation>
    <scope>IDENTIFICATION</scope>
</reference>
<keyword evidence="2" id="KW-1185">Reference proteome</keyword>
<accession>A0AA85J103</accession>
<dbReference type="Pfam" id="PF18701">
    <property type="entry name" value="DUF5641"/>
    <property type="match status" value="1"/>
</dbReference>
<dbReference type="WBParaSite" id="TREG1_121520.1">
    <property type="protein sequence ID" value="TREG1_121520.1"/>
    <property type="gene ID" value="TREG1_121520"/>
</dbReference>
<dbReference type="GO" id="GO:0003676">
    <property type="term" value="F:nucleic acid binding"/>
    <property type="evidence" value="ECO:0007669"/>
    <property type="project" value="InterPro"/>
</dbReference>
<sequence>MMRAMTNRGIEWKLNPPYASHRGGVWERLIRSVRRVLSAVSKEQVLTDESLMTYLTEVERILNSRPLVPVYDDSSQLDVLTPNHILLSRNPEQVPEIDVSLCGRYSRRWKQGQLLADTFWRRWKREYLTTLQSRAKWVQRHRNLQVGDLVLVTAEPSPRNRWSMGIITGVTASCDGYIRKVDIKTPRGIVNRDVRKVCLLEGIEER</sequence>
<feature type="domain" description="DUF5641" evidence="1">
    <location>
        <begin position="107"/>
        <end position="200"/>
    </location>
</feature>
<protein>
    <recommendedName>
        <fullName evidence="1">DUF5641 domain-containing protein</fullName>
    </recommendedName>
</protein>
<dbReference type="PANTHER" id="PTHR47331">
    <property type="entry name" value="PHD-TYPE DOMAIN-CONTAINING PROTEIN"/>
    <property type="match status" value="1"/>
</dbReference>
<evidence type="ECO:0000259" key="1">
    <source>
        <dbReference type="Pfam" id="PF18701"/>
    </source>
</evidence>
<dbReference type="Gene3D" id="3.30.420.10">
    <property type="entry name" value="Ribonuclease H-like superfamily/Ribonuclease H"/>
    <property type="match status" value="1"/>
</dbReference>
<reference evidence="2" key="1">
    <citation type="submission" date="2022-06" db="EMBL/GenBank/DDBJ databases">
        <authorList>
            <person name="Berger JAMES D."/>
            <person name="Berger JAMES D."/>
        </authorList>
    </citation>
    <scope>NUCLEOTIDE SEQUENCE [LARGE SCALE GENOMIC DNA]</scope>
</reference>
<dbReference type="Proteomes" id="UP000050795">
    <property type="component" value="Unassembled WGS sequence"/>
</dbReference>
<evidence type="ECO:0000313" key="3">
    <source>
        <dbReference type="WBParaSite" id="TREG1_121520.1"/>
    </source>
</evidence>
<name>A0AA85J103_TRIRE</name>
<dbReference type="InterPro" id="IPR040676">
    <property type="entry name" value="DUF5641"/>
</dbReference>